<proteinExistence type="predicted"/>
<gene>
    <name evidence="3" type="ORF">HPP92_002757</name>
    <name evidence="2" type="ORF">HPP92_003157</name>
</gene>
<comment type="caution">
    <text evidence="3">The sequence shown here is derived from an EMBL/GenBank/DDBJ whole genome shotgun (WGS) entry which is preliminary data.</text>
</comment>
<accession>A0A835S1S3</accession>
<dbReference type="EMBL" id="JADCNL010000001">
    <property type="protein sequence ID" value="KAG0498466.1"/>
    <property type="molecule type" value="Genomic_DNA"/>
</dbReference>
<name>A0A835S1S3_VANPL</name>
<evidence type="ECO:0000313" key="3">
    <source>
        <dbReference type="EMBL" id="KAG0502685.1"/>
    </source>
</evidence>
<evidence type="ECO:0000313" key="5">
    <source>
        <dbReference type="Proteomes" id="UP000639772"/>
    </source>
</evidence>
<feature type="compositionally biased region" description="Basic and acidic residues" evidence="1">
    <location>
        <begin position="386"/>
        <end position="401"/>
    </location>
</feature>
<organism evidence="3 5">
    <name type="scientific">Vanilla planifolia</name>
    <name type="common">Vanilla</name>
    <dbReference type="NCBI Taxonomy" id="51239"/>
    <lineage>
        <taxon>Eukaryota</taxon>
        <taxon>Viridiplantae</taxon>
        <taxon>Streptophyta</taxon>
        <taxon>Embryophyta</taxon>
        <taxon>Tracheophyta</taxon>
        <taxon>Spermatophyta</taxon>
        <taxon>Magnoliopsida</taxon>
        <taxon>Liliopsida</taxon>
        <taxon>Asparagales</taxon>
        <taxon>Orchidaceae</taxon>
        <taxon>Vanilloideae</taxon>
        <taxon>Vanilleae</taxon>
        <taxon>Vanilla</taxon>
    </lineage>
</organism>
<feature type="compositionally biased region" description="Low complexity" evidence="1">
    <location>
        <begin position="1"/>
        <end position="12"/>
    </location>
</feature>
<dbReference type="AlphaFoldDB" id="A0A835S1S3"/>
<sequence length="423" mass="44194">MSKLSRSSSPSSVEQGDRTMANHRKRKRASGIAEGIEQDVDEHEIDEIMVPDLPVTPPCQGRFPAIVHPIVATIVVVPREGHVELVHHAAVGEHRLRQQLLLQYPVESFHLARVEPHPTGVTPSRYRRPVEHPRRLCPALPNVRHHRVPERGGLLRRLREPPHAIPIDAVVEARIEDDSIGDAAAGLVEIAADEGAEWGMAEGGESEVVEAVVPMPVKYVGDADGLGGIAGVGEAAVETARDVGDAVEAEDEVEEVANGVHVVGVAPKKEPFVVEAAPGGGVVEEAEGAVCRVDPPVALKGGQLAGAPWVDAGEGRREATVATGAVHRAGIIAGEAGPAARPGRESEVARAAEVKGKGGGRWGRKELDGNVAELVADGEPFGGEPEAVKGTEKENDGEDKGGVLGSKGGVDLEAEGVGAIAMV</sequence>
<dbReference type="Proteomes" id="UP000639772">
    <property type="component" value="Chromosome 1"/>
</dbReference>
<reference evidence="4 5" key="1">
    <citation type="journal article" date="2020" name="Nat. Food">
        <title>A phased Vanilla planifolia genome enables genetic improvement of flavour and production.</title>
        <authorList>
            <person name="Hasing T."/>
            <person name="Tang H."/>
            <person name="Brym M."/>
            <person name="Khazi F."/>
            <person name="Huang T."/>
            <person name="Chambers A.H."/>
        </authorList>
    </citation>
    <scope>NUCLEOTIDE SEQUENCE [LARGE SCALE GENOMIC DNA]</scope>
    <source>
        <tissue evidence="3">Leaf</tissue>
    </source>
</reference>
<dbReference type="Proteomes" id="UP000636800">
    <property type="component" value="Chromosome 1"/>
</dbReference>
<keyword evidence="4" id="KW-1185">Reference proteome</keyword>
<feature type="region of interest" description="Disordered" evidence="1">
    <location>
        <begin position="1"/>
        <end position="31"/>
    </location>
</feature>
<evidence type="ECO:0000313" key="4">
    <source>
        <dbReference type="Proteomes" id="UP000636800"/>
    </source>
</evidence>
<evidence type="ECO:0000256" key="1">
    <source>
        <dbReference type="SAM" id="MobiDB-lite"/>
    </source>
</evidence>
<protein>
    <submittedName>
        <fullName evidence="3">Uncharacterized protein</fullName>
    </submittedName>
</protein>
<dbReference type="EMBL" id="JADCNM010000001">
    <property type="protein sequence ID" value="KAG0502685.1"/>
    <property type="molecule type" value="Genomic_DNA"/>
</dbReference>
<evidence type="ECO:0000313" key="2">
    <source>
        <dbReference type="EMBL" id="KAG0498466.1"/>
    </source>
</evidence>
<feature type="region of interest" description="Disordered" evidence="1">
    <location>
        <begin position="377"/>
        <end position="408"/>
    </location>
</feature>